<evidence type="ECO:0000313" key="5">
    <source>
        <dbReference type="EMBL" id="KAA4560915.1"/>
    </source>
</evidence>
<sequence>MLSKNTLFEFLYQNLHDQITCGHLKTGDTLPSMPQLAASYNVGIRTVKDVLARLKTEGLIQTTERKPARVIYRAEKNSASQSYAVGLLRRQGSLTEVYQTMGLILPSIFHFSAAHCDIKKLPSYQKLLKKNNCQDTAALDAAFSALLNELLRSSNNLLYNDLYNSLKTYSKVTLAAPKNTLFKYAPETFSQLLAALQSNDYQLVNKRFNDMYLSFSVSVNKYIRKVYRKYQQADIPEPVYDYNWSAEKGRDHYYTQIARDLIDKIAASIYEPGTLLPYEAVLAKNYKVSISTIRKSLALLNEIGFAETINTKGTIVRLPPTFITANCMQNERYKKDTLIYLSALQLMSVIIKPVAMAAADRIDLQTQKAWRSEFGQPGKVPLALIVNSLIELTELQPLRVILQETNKLLHWGYYLAFHCQNLAETTDTLSKYTWQSYLYLEARDIEGFSTYLAICFSYILETIRDFIIQQGLQKAAKLVTPYKIPDLNIK</sequence>
<comment type="caution">
    <text evidence="5">The sequence shown here is derived from an EMBL/GenBank/DDBJ whole genome shotgun (WGS) entry which is preliminary data.</text>
</comment>
<evidence type="ECO:0000256" key="2">
    <source>
        <dbReference type="ARBA" id="ARBA00023125"/>
    </source>
</evidence>
<keyword evidence="2" id="KW-0238">DNA-binding</keyword>
<accession>A0A642A5K1</accession>
<name>A0A642A5K1_BACOV</name>
<evidence type="ECO:0000256" key="3">
    <source>
        <dbReference type="ARBA" id="ARBA00023163"/>
    </source>
</evidence>
<dbReference type="InterPro" id="IPR036388">
    <property type="entry name" value="WH-like_DNA-bd_sf"/>
</dbReference>
<dbReference type="InterPro" id="IPR000524">
    <property type="entry name" value="Tscrpt_reg_HTH_GntR"/>
</dbReference>
<proteinExistence type="predicted"/>
<gene>
    <name evidence="5" type="ORF">F3B65_26910</name>
</gene>
<dbReference type="SUPFAM" id="SSF46785">
    <property type="entry name" value="Winged helix' DNA-binding domain"/>
    <property type="match status" value="2"/>
</dbReference>
<feature type="domain" description="HTH gntR-type" evidence="4">
    <location>
        <begin position="5"/>
        <end position="73"/>
    </location>
</feature>
<dbReference type="CDD" id="cd07377">
    <property type="entry name" value="WHTH_GntR"/>
    <property type="match status" value="1"/>
</dbReference>
<dbReference type="SMART" id="SM00345">
    <property type="entry name" value="HTH_GNTR"/>
    <property type="match status" value="2"/>
</dbReference>
<dbReference type="PANTHER" id="PTHR43537:SF5">
    <property type="entry name" value="UXU OPERON TRANSCRIPTIONAL REGULATOR"/>
    <property type="match status" value="1"/>
</dbReference>
<feature type="domain" description="HTH gntR-type" evidence="4">
    <location>
        <begin position="251"/>
        <end position="319"/>
    </location>
</feature>
<dbReference type="AlphaFoldDB" id="A0A642A5K1"/>
<evidence type="ECO:0000256" key="1">
    <source>
        <dbReference type="ARBA" id="ARBA00023015"/>
    </source>
</evidence>
<keyword evidence="3" id="KW-0804">Transcription</keyword>
<dbReference type="InterPro" id="IPR036390">
    <property type="entry name" value="WH_DNA-bd_sf"/>
</dbReference>
<dbReference type="Gene3D" id="1.10.10.10">
    <property type="entry name" value="Winged helix-like DNA-binding domain superfamily/Winged helix DNA-binding domain"/>
    <property type="match status" value="2"/>
</dbReference>
<keyword evidence="1" id="KW-0805">Transcription regulation</keyword>
<evidence type="ECO:0000259" key="4">
    <source>
        <dbReference type="PROSITE" id="PS50949"/>
    </source>
</evidence>
<reference evidence="5" key="1">
    <citation type="journal article" date="2019" name="Nat. Med.">
        <title>A library of human gut bacterial isolates paired with longitudinal multiomics data enables mechanistic microbiome research.</title>
        <authorList>
            <person name="Poyet M."/>
            <person name="Groussin M."/>
            <person name="Gibbons S.M."/>
            <person name="Avila-Pacheco J."/>
            <person name="Jiang X."/>
            <person name="Kearney S.M."/>
            <person name="Perrotta A.R."/>
            <person name="Berdy B."/>
            <person name="Zhao S."/>
            <person name="Lieberman T.D."/>
            <person name="Swanson P.K."/>
            <person name="Smith M."/>
            <person name="Roesemann S."/>
            <person name="Alexander J.E."/>
            <person name="Rich S.A."/>
            <person name="Livny J."/>
            <person name="Vlamakis H."/>
            <person name="Clish C."/>
            <person name="Bullock K."/>
            <person name="Deik A."/>
            <person name="Scott J."/>
            <person name="Pierce K.A."/>
            <person name="Xavier R.J."/>
            <person name="Alm E.J."/>
        </authorList>
    </citation>
    <scope>NUCLEOTIDE SEQUENCE</scope>
    <source>
        <strain evidence="5">BIOML-A32</strain>
    </source>
</reference>
<dbReference type="GO" id="GO:0003700">
    <property type="term" value="F:DNA-binding transcription factor activity"/>
    <property type="evidence" value="ECO:0007669"/>
    <property type="project" value="InterPro"/>
</dbReference>
<dbReference type="PROSITE" id="PS50949">
    <property type="entry name" value="HTH_GNTR"/>
    <property type="match status" value="2"/>
</dbReference>
<organism evidence="5">
    <name type="scientific">Bacteroides ovatus</name>
    <dbReference type="NCBI Taxonomy" id="28116"/>
    <lineage>
        <taxon>Bacteria</taxon>
        <taxon>Pseudomonadati</taxon>
        <taxon>Bacteroidota</taxon>
        <taxon>Bacteroidia</taxon>
        <taxon>Bacteroidales</taxon>
        <taxon>Bacteroidaceae</taxon>
        <taxon>Bacteroides</taxon>
    </lineage>
</organism>
<dbReference type="EMBL" id="VWGG01000082">
    <property type="protein sequence ID" value="KAA4560915.1"/>
    <property type="molecule type" value="Genomic_DNA"/>
</dbReference>
<dbReference type="GO" id="GO:0003677">
    <property type="term" value="F:DNA binding"/>
    <property type="evidence" value="ECO:0007669"/>
    <property type="project" value="UniProtKB-KW"/>
</dbReference>
<protein>
    <submittedName>
        <fullName evidence="5">GntR family transcriptional regulator</fullName>
    </submittedName>
</protein>
<dbReference type="Pfam" id="PF00392">
    <property type="entry name" value="GntR"/>
    <property type="match status" value="2"/>
</dbReference>
<dbReference type="PANTHER" id="PTHR43537">
    <property type="entry name" value="TRANSCRIPTIONAL REGULATOR, GNTR FAMILY"/>
    <property type="match status" value="1"/>
</dbReference>